<accession>A0A7M7JGK9</accession>
<dbReference type="PANTHER" id="PTHR43721:SF11">
    <property type="entry name" value="SELENOCYSTEINE-SPECIFIC ELONGATION FACTOR"/>
    <property type="match status" value="1"/>
</dbReference>
<dbReference type="GeneID" id="111246441"/>
<dbReference type="SUPFAM" id="SSF50447">
    <property type="entry name" value="Translation proteins"/>
    <property type="match status" value="1"/>
</dbReference>
<dbReference type="FunCoup" id="A0A7M7JGK9">
    <property type="interactions" value="456"/>
</dbReference>
<evidence type="ECO:0000259" key="1">
    <source>
        <dbReference type="PROSITE" id="PS51722"/>
    </source>
</evidence>
<dbReference type="GO" id="GO:0005525">
    <property type="term" value="F:GTP binding"/>
    <property type="evidence" value="ECO:0007669"/>
    <property type="project" value="InterPro"/>
</dbReference>
<dbReference type="PANTHER" id="PTHR43721">
    <property type="entry name" value="ELONGATION FACTOR TU-RELATED"/>
    <property type="match status" value="1"/>
</dbReference>
<dbReference type="SUPFAM" id="SSF52540">
    <property type="entry name" value="P-loop containing nucleoside triphosphate hydrolases"/>
    <property type="match status" value="1"/>
</dbReference>
<sequence length="526" mass="58199">MAGRKFAYNVNVGVLGHVDSGKTSLCRVLSEHGSTAAFDKNTQSQQRGITIDLGFSAFSYNGIHFTLVDCPGHARLIRTVIGGAQIIDVMMLVVDVTKGIQTQTAECLVIGEICCDRLIVVLNKIDLLHQEKAEIEKIRKRLAKTLEVTKFKGAEMIAVSAAREADSSIQGRGIDELKDLLARTVLAPQRSPDGPFVLYVDHCFQIKGQGTVLTGTIIQGAVSVNSAIDIPCLKLQRKVKSIQIFRQSVSEAMQGDRVGVCVTHLDAKLFERGVVCSPGHLQPSYAIIASITRISYFRRDIRTGTKFHITAVHDTVLAKIVLFSSDLTTFEIQEDMPFEEILPKEKDSKTWFVLVEFEQPMICGLGSLILGSKLDSDIHSKTCRLAFYGNAVKVYTSPDYQASLSEIRVFKVKCKTGIVDRVPNDTEVIIKDMFKKETNIGLFTGMKVSFSSGETGVIKGLFGQSGKAKVQLDFDQEMTPKLAKYKSKKEAKGDEAKSDGRQDQKHVTVTLRFKRFVFDVNKKMVQ</sequence>
<dbReference type="EnsemblMetazoa" id="XM_022796024">
    <property type="protein sequence ID" value="XP_022651759"/>
    <property type="gene ID" value="LOC111246441"/>
</dbReference>
<dbReference type="InterPro" id="IPR005225">
    <property type="entry name" value="Small_GTP-bd"/>
</dbReference>
<dbReference type="InterPro" id="IPR049393">
    <property type="entry name" value="eEFSec_III"/>
</dbReference>
<dbReference type="AlphaFoldDB" id="A0A7M7JGK9"/>
<dbReference type="OMA" id="CFAIKGQ"/>
<dbReference type="Pfam" id="PF21208">
    <property type="entry name" value="euk_SelB_III"/>
    <property type="match status" value="1"/>
</dbReference>
<dbReference type="GO" id="GO:0003924">
    <property type="term" value="F:GTPase activity"/>
    <property type="evidence" value="ECO:0007669"/>
    <property type="project" value="InterPro"/>
</dbReference>
<evidence type="ECO:0000313" key="3">
    <source>
        <dbReference type="Proteomes" id="UP000594260"/>
    </source>
</evidence>
<dbReference type="RefSeq" id="XP_022651759.1">
    <property type="nucleotide sequence ID" value="XM_022796024.1"/>
</dbReference>
<dbReference type="NCBIfam" id="TIGR00231">
    <property type="entry name" value="small_GTP"/>
    <property type="match status" value="1"/>
</dbReference>
<dbReference type="InterPro" id="IPR009000">
    <property type="entry name" value="Transl_B-barrel_sf"/>
</dbReference>
<dbReference type="CDD" id="cd01889">
    <property type="entry name" value="SelB_euk"/>
    <property type="match status" value="1"/>
</dbReference>
<dbReference type="Gene3D" id="3.40.50.300">
    <property type="entry name" value="P-loop containing nucleotide triphosphate hydrolases"/>
    <property type="match status" value="1"/>
</dbReference>
<dbReference type="GO" id="GO:0001514">
    <property type="term" value="P:selenocysteine incorporation"/>
    <property type="evidence" value="ECO:0007669"/>
    <property type="project" value="TreeGrafter"/>
</dbReference>
<dbReference type="Gene3D" id="2.40.30.10">
    <property type="entry name" value="Translation factors"/>
    <property type="match status" value="2"/>
</dbReference>
<proteinExistence type="predicted"/>
<dbReference type="EnsemblMetazoa" id="XM_022796021">
    <property type="protein sequence ID" value="XP_022651756"/>
    <property type="gene ID" value="LOC111246441"/>
</dbReference>
<dbReference type="FunFam" id="2.40.30.10:FF:000052">
    <property type="entry name" value="Selenocysteine-specific elongation factor EF-Sec"/>
    <property type="match status" value="1"/>
</dbReference>
<dbReference type="PRINTS" id="PR00315">
    <property type="entry name" value="ELONGATNFCT"/>
</dbReference>
<dbReference type="Proteomes" id="UP000594260">
    <property type="component" value="Unplaced"/>
</dbReference>
<dbReference type="Pfam" id="PF00009">
    <property type="entry name" value="GTP_EFTU"/>
    <property type="match status" value="1"/>
</dbReference>
<dbReference type="InParanoid" id="A0A7M7JGK9"/>
<dbReference type="OrthoDB" id="2067at2759"/>
<reference evidence="2" key="1">
    <citation type="submission" date="2021-01" db="UniProtKB">
        <authorList>
            <consortium name="EnsemblMetazoa"/>
        </authorList>
    </citation>
    <scope>IDENTIFICATION</scope>
</reference>
<dbReference type="PROSITE" id="PS51722">
    <property type="entry name" value="G_TR_2"/>
    <property type="match status" value="1"/>
</dbReference>
<dbReference type="CTD" id="60678"/>
<dbReference type="CDD" id="cd03696">
    <property type="entry name" value="SelB_II"/>
    <property type="match status" value="1"/>
</dbReference>
<dbReference type="Pfam" id="PF21131">
    <property type="entry name" value="eEFSec_4th"/>
    <property type="match status" value="1"/>
</dbReference>
<dbReference type="EnsemblMetazoa" id="XM_022796022">
    <property type="protein sequence ID" value="XP_022651757"/>
    <property type="gene ID" value="LOC111246441"/>
</dbReference>
<dbReference type="InterPro" id="IPR050055">
    <property type="entry name" value="EF-Tu_GTPase"/>
</dbReference>
<dbReference type="RefSeq" id="XP_022651760.1">
    <property type="nucleotide sequence ID" value="XM_022796025.1"/>
</dbReference>
<name>A0A7M7JGK9_VARDE</name>
<organism evidence="2 3">
    <name type="scientific">Varroa destructor</name>
    <name type="common">Honeybee mite</name>
    <dbReference type="NCBI Taxonomy" id="109461"/>
    <lineage>
        <taxon>Eukaryota</taxon>
        <taxon>Metazoa</taxon>
        <taxon>Ecdysozoa</taxon>
        <taxon>Arthropoda</taxon>
        <taxon>Chelicerata</taxon>
        <taxon>Arachnida</taxon>
        <taxon>Acari</taxon>
        <taxon>Parasitiformes</taxon>
        <taxon>Mesostigmata</taxon>
        <taxon>Gamasina</taxon>
        <taxon>Dermanyssoidea</taxon>
        <taxon>Varroidae</taxon>
        <taxon>Varroa</taxon>
    </lineage>
</organism>
<dbReference type="EnsemblMetazoa" id="XM_022796023">
    <property type="protein sequence ID" value="XP_022651758"/>
    <property type="gene ID" value="LOC111246441"/>
</dbReference>
<dbReference type="InterPro" id="IPR049394">
    <property type="entry name" value="eEFSec_C"/>
</dbReference>
<dbReference type="GO" id="GO:0003746">
    <property type="term" value="F:translation elongation factor activity"/>
    <property type="evidence" value="ECO:0007669"/>
    <property type="project" value="TreeGrafter"/>
</dbReference>
<dbReference type="RefSeq" id="XP_022651758.1">
    <property type="nucleotide sequence ID" value="XM_022796023.1"/>
</dbReference>
<dbReference type="RefSeq" id="XP_022651757.1">
    <property type="nucleotide sequence ID" value="XM_022796022.1"/>
</dbReference>
<keyword evidence="3" id="KW-1185">Reference proteome</keyword>
<dbReference type="EnsemblMetazoa" id="XM_022796025">
    <property type="protein sequence ID" value="XP_022651760"/>
    <property type="gene ID" value="LOC111246441"/>
</dbReference>
<feature type="domain" description="Tr-type G" evidence="1">
    <location>
        <begin position="7"/>
        <end position="189"/>
    </location>
</feature>
<dbReference type="InterPro" id="IPR000795">
    <property type="entry name" value="T_Tr_GTP-bd_dom"/>
</dbReference>
<protein>
    <recommendedName>
        <fullName evidence="1">Tr-type G domain-containing protein</fullName>
    </recommendedName>
</protein>
<dbReference type="InterPro" id="IPR027417">
    <property type="entry name" value="P-loop_NTPase"/>
</dbReference>
<dbReference type="RefSeq" id="XP_022651756.1">
    <property type="nucleotide sequence ID" value="XM_022796021.1"/>
</dbReference>
<dbReference type="CDD" id="cd04094">
    <property type="entry name" value="eSelB_III"/>
    <property type="match status" value="1"/>
</dbReference>
<evidence type="ECO:0000313" key="2">
    <source>
        <dbReference type="EnsemblMetazoa" id="XP_022651760"/>
    </source>
</evidence>
<dbReference type="KEGG" id="vde:111246441"/>